<protein>
    <submittedName>
        <fullName evidence="2">Uncharacterized protein</fullName>
    </submittedName>
</protein>
<evidence type="ECO:0000313" key="2">
    <source>
        <dbReference type="EMBL" id="AMY26262.1"/>
    </source>
</evidence>
<geneLocation type="plasmid" evidence="2 3">
    <name>unnamed1</name>
</geneLocation>
<dbReference type="Proteomes" id="UP000076038">
    <property type="component" value="Plasmid unnamed1"/>
</dbReference>
<dbReference type="AlphaFoldDB" id="A0A143QU41"/>
<evidence type="ECO:0000313" key="3">
    <source>
        <dbReference type="Proteomes" id="UP000076038"/>
    </source>
</evidence>
<accession>A0A143QU41</accession>
<dbReference type="PATRIC" id="fig|1653479.3.peg.5075"/>
<sequence length="284" mass="30035">MTETGEHAERPPQGAPDRTNAPPTGAAVDAGLPVHVRAQIAAVVDASGDLERVPTGSGALTVQVCSASETSYDAATWSTLGTYRAVDAATLAERLLDALGDSANIGTDLGVLIVTHTHTDTLEASAMTAPTADGTRAPAAPLLTLDLAKASVLDDDFEWPEPGSAQALWTPHWLLQAAINSGAVTYDRRLWGELALSAEFTAPNRHELQFVITYEIDGAPNIVDGDTTDYPSNFNELSDEEQNAVPSTLVPNPETAASWLTYLVDAFNAVHASTDKLVRGWPQH</sequence>
<dbReference type="KEGG" id="rhs:A3Q41_05007"/>
<name>A0A143QU41_RHOFA</name>
<dbReference type="OrthoDB" id="4478917at2"/>
<reference evidence="2 3" key="1">
    <citation type="journal article" date="2016" name="Genome Announc.">
        <title>Complete Genome and Plasmid Sequences for Rhodococcus fascians D188 and Draft Sequences for Rhodococcus Isolates PBTS 1 and PBTS 2.</title>
        <authorList>
            <person name="Stamler R.A."/>
            <person name="Vereecke D."/>
            <person name="Zhang Y."/>
            <person name="Schilkey F."/>
            <person name="Devitt N."/>
            <person name="Randall J.J."/>
        </authorList>
    </citation>
    <scope>NUCLEOTIDE SEQUENCE [LARGE SCALE GENOMIC DNA]</scope>
    <source>
        <strain evidence="2 3">PBTS2</strain>
        <plasmid evidence="2">unnamed1</plasmid>
    </source>
</reference>
<dbReference type="EMBL" id="CP015221">
    <property type="protein sequence ID" value="AMY26262.1"/>
    <property type="molecule type" value="Genomic_DNA"/>
</dbReference>
<gene>
    <name evidence="2" type="ORF">A3Q41_05007</name>
</gene>
<keyword evidence="2" id="KW-0614">Plasmid</keyword>
<reference evidence="3" key="2">
    <citation type="submission" date="2016-04" db="EMBL/GenBank/DDBJ databases">
        <title>Complete Genome and Plasmid Sequences for Rhodococcus fascians D188 and Draft Sequences for Rhodococcus spp. Isolates PBTS 1 and PBTS 2.</title>
        <authorList>
            <person name="Stamer R."/>
            <person name="Vereecke D."/>
            <person name="Zhang Y."/>
            <person name="Schilkey F."/>
            <person name="Devitt N."/>
            <person name="Randall J."/>
        </authorList>
    </citation>
    <scope>NUCLEOTIDE SEQUENCE [LARGE SCALE GENOMIC DNA]</scope>
    <source>
        <strain evidence="3">PBTS2</strain>
        <plasmid evidence="3">unnamed1</plasmid>
    </source>
</reference>
<proteinExistence type="predicted"/>
<organism evidence="2 3">
    <name type="scientific">Rhodococcoides fascians</name>
    <name type="common">Rhodococcus fascians</name>
    <dbReference type="NCBI Taxonomy" id="1828"/>
    <lineage>
        <taxon>Bacteria</taxon>
        <taxon>Bacillati</taxon>
        <taxon>Actinomycetota</taxon>
        <taxon>Actinomycetes</taxon>
        <taxon>Mycobacteriales</taxon>
        <taxon>Nocardiaceae</taxon>
        <taxon>Rhodococcoides</taxon>
    </lineage>
</organism>
<evidence type="ECO:0000256" key="1">
    <source>
        <dbReference type="SAM" id="MobiDB-lite"/>
    </source>
</evidence>
<keyword evidence="3" id="KW-1185">Reference proteome</keyword>
<feature type="region of interest" description="Disordered" evidence="1">
    <location>
        <begin position="1"/>
        <end position="28"/>
    </location>
</feature>
<feature type="compositionally biased region" description="Basic and acidic residues" evidence="1">
    <location>
        <begin position="1"/>
        <end position="10"/>
    </location>
</feature>
<dbReference type="RefSeq" id="WP_048320457.1">
    <property type="nucleotide sequence ID" value="NZ_CP015221.1"/>
</dbReference>